<accession>A0A5N6Q6P7</accession>
<evidence type="ECO:0000313" key="4">
    <source>
        <dbReference type="Proteomes" id="UP000326396"/>
    </source>
</evidence>
<dbReference type="AlphaFoldDB" id="A0A5N6Q6P7"/>
<name>A0A5N6Q6P7_9ASTR</name>
<keyword evidence="2" id="KW-0812">Transmembrane</keyword>
<gene>
    <name evidence="3" type="ORF">E3N88_03428</name>
</gene>
<feature type="region of interest" description="Disordered" evidence="1">
    <location>
        <begin position="89"/>
        <end position="109"/>
    </location>
</feature>
<evidence type="ECO:0000256" key="2">
    <source>
        <dbReference type="SAM" id="Phobius"/>
    </source>
</evidence>
<keyword evidence="2" id="KW-0472">Membrane</keyword>
<proteinExistence type="predicted"/>
<dbReference type="EMBL" id="SZYD01000001">
    <property type="protein sequence ID" value="KAD7480292.1"/>
    <property type="molecule type" value="Genomic_DNA"/>
</dbReference>
<protein>
    <submittedName>
        <fullName evidence="3">Uncharacterized protein</fullName>
    </submittedName>
</protein>
<dbReference type="Proteomes" id="UP000326396">
    <property type="component" value="Linkage Group LG1"/>
</dbReference>
<feature type="transmembrane region" description="Helical" evidence="2">
    <location>
        <begin position="6"/>
        <end position="25"/>
    </location>
</feature>
<keyword evidence="4" id="KW-1185">Reference proteome</keyword>
<sequence length="109" mass="11945">MPISFHIPLLLLTFIVISPNFLLTARPITMDHKRQAANKPEFNLVLPGFLPEKISSDSVPCIISPPNEQLQLLKRFEAGNYGSLFLSALPKGSPVPPSGPSPRTNDLNN</sequence>
<evidence type="ECO:0000313" key="3">
    <source>
        <dbReference type="EMBL" id="KAD7480292.1"/>
    </source>
</evidence>
<evidence type="ECO:0000256" key="1">
    <source>
        <dbReference type="SAM" id="MobiDB-lite"/>
    </source>
</evidence>
<keyword evidence="2" id="KW-1133">Transmembrane helix</keyword>
<dbReference type="OrthoDB" id="1937538at2759"/>
<reference evidence="3 4" key="1">
    <citation type="submission" date="2019-05" db="EMBL/GenBank/DDBJ databases">
        <title>Mikania micrantha, genome provides insights into the molecular mechanism of rapid growth.</title>
        <authorList>
            <person name="Liu B."/>
        </authorList>
    </citation>
    <scope>NUCLEOTIDE SEQUENCE [LARGE SCALE GENOMIC DNA]</scope>
    <source>
        <strain evidence="3">NLD-2019</strain>
        <tissue evidence="3">Leaf</tissue>
    </source>
</reference>
<comment type="caution">
    <text evidence="3">The sequence shown here is derived from an EMBL/GenBank/DDBJ whole genome shotgun (WGS) entry which is preliminary data.</text>
</comment>
<organism evidence="3 4">
    <name type="scientific">Mikania micrantha</name>
    <name type="common">bitter vine</name>
    <dbReference type="NCBI Taxonomy" id="192012"/>
    <lineage>
        <taxon>Eukaryota</taxon>
        <taxon>Viridiplantae</taxon>
        <taxon>Streptophyta</taxon>
        <taxon>Embryophyta</taxon>
        <taxon>Tracheophyta</taxon>
        <taxon>Spermatophyta</taxon>
        <taxon>Magnoliopsida</taxon>
        <taxon>eudicotyledons</taxon>
        <taxon>Gunneridae</taxon>
        <taxon>Pentapetalae</taxon>
        <taxon>asterids</taxon>
        <taxon>campanulids</taxon>
        <taxon>Asterales</taxon>
        <taxon>Asteraceae</taxon>
        <taxon>Asteroideae</taxon>
        <taxon>Heliantheae alliance</taxon>
        <taxon>Eupatorieae</taxon>
        <taxon>Mikania</taxon>
    </lineage>
</organism>